<dbReference type="InterPro" id="IPR006944">
    <property type="entry name" value="Phage/GTA_portal"/>
</dbReference>
<gene>
    <name evidence="1" type="ORF">EAL2_c11040</name>
</gene>
<protein>
    <submittedName>
        <fullName evidence="1">Portal protein 3</fullName>
    </submittedName>
</protein>
<dbReference type="eggNOG" id="COG4695">
    <property type="taxonomic scope" value="Bacteria"/>
</dbReference>
<dbReference type="STRING" id="1286171.EAL2_c11040"/>
<keyword evidence="2" id="KW-1185">Reference proteome</keyword>
<organism evidence="1 2">
    <name type="scientific">Peptoclostridium acidaminophilum DSM 3953</name>
    <dbReference type="NCBI Taxonomy" id="1286171"/>
    <lineage>
        <taxon>Bacteria</taxon>
        <taxon>Bacillati</taxon>
        <taxon>Bacillota</taxon>
        <taxon>Clostridia</taxon>
        <taxon>Peptostreptococcales</taxon>
        <taxon>Peptoclostridiaceae</taxon>
        <taxon>Peptoclostridium</taxon>
    </lineage>
</organism>
<dbReference type="HOGENOM" id="CLU_033789_0_1_9"/>
<evidence type="ECO:0000313" key="1">
    <source>
        <dbReference type="EMBL" id="AHM56402.1"/>
    </source>
</evidence>
<dbReference type="Pfam" id="PF04860">
    <property type="entry name" value="Phage_portal"/>
    <property type="match status" value="1"/>
</dbReference>
<dbReference type="KEGG" id="eac:EAL2_c11040"/>
<name>W8TJJ6_PEPAC</name>
<reference evidence="1 2" key="1">
    <citation type="journal article" date="2014" name="Genome Announc.">
        <title>Complete Genome Sequence of Amino Acid-Utilizing Eubacterium acidaminophilum al-2 (DSM 3953).</title>
        <authorList>
            <person name="Poehlein A."/>
            <person name="Andreesen J.R."/>
            <person name="Daniel R."/>
        </authorList>
    </citation>
    <scope>NUCLEOTIDE SEQUENCE [LARGE SCALE GENOMIC DNA]</scope>
    <source>
        <strain evidence="1 2">DSM 3953</strain>
    </source>
</reference>
<dbReference type="EMBL" id="CP007452">
    <property type="protein sequence ID" value="AHM56402.1"/>
    <property type="molecule type" value="Genomic_DNA"/>
</dbReference>
<evidence type="ECO:0000313" key="2">
    <source>
        <dbReference type="Proteomes" id="UP000019591"/>
    </source>
</evidence>
<dbReference type="InterPro" id="IPR006427">
    <property type="entry name" value="Portal_HK97"/>
</dbReference>
<dbReference type="NCBIfam" id="TIGR01537">
    <property type="entry name" value="portal_HK97"/>
    <property type="match status" value="1"/>
</dbReference>
<dbReference type="PATRIC" id="fig|1286171.3.peg.1055"/>
<sequence length="415" mass="47159">MNKIKNFVKGIMKKVFRNEVVVQEWEQPLVSIMQPVTSSGETITPAGAFGGLGVVFACVERRANALAKLPLQVYRKSGEKRERDSGHRASYLLEKRPNSYQTPSQFKKFIITSQLLWGNAYVRMKFSGKKIVELIPINPAVVRIVKDKGKYWFVINSDGKQEVLSEDEIIHLPYLSIDGKVGKAPLTVASENAGNLQAMQKFEGNFYKNGTLRKGALKIPASLDAAAKKKLKLEWRELYGGVSNTGDVAVLDGGIEWQDISIPLKDAEFVVARKLNNIEIANIFNVPSFMLNDMERSTYNNVEQQNMRFIMDVIQPDCIAMEEEFNYKLFLEREDYYVKFNLTSALRGDTQTRANYYKEMIGIGVLTINDVRRLEEMNDIGEYGDKHYFSLNYTTLETLEEHERIKNSKGGEGNT</sequence>
<dbReference type="Proteomes" id="UP000019591">
    <property type="component" value="Chromosome"/>
</dbReference>
<proteinExistence type="predicted"/>
<dbReference type="AlphaFoldDB" id="W8TJJ6"/>
<accession>W8TJJ6</accession>